<gene>
    <name evidence="1" type="ORF">HPLM_LOCUS20076</name>
</gene>
<dbReference type="WBParaSite" id="HPLM_0002008401-mRNA-1">
    <property type="protein sequence ID" value="HPLM_0002008401-mRNA-1"/>
    <property type="gene ID" value="HPLM_0002008401"/>
</dbReference>
<name>A0A0N4X6U2_HAEPC</name>
<reference evidence="3" key="1">
    <citation type="submission" date="2017-02" db="UniProtKB">
        <authorList>
            <consortium name="WormBaseParasite"/>
        </authorList>
    </citation>
    <scope>IDENTIFICATION</scope>
</reference>
<evidence type="ECO:0000313" key="1">
    <source>
        <dbReference type="EMBL" id="VDO81276.1"/>
    </source>
</evidence>
<protein>
    <submittedName>
        <fullName evidence="3">C2H2-type domain-containing protein</fullName>
    </submittedName>
</protein>
<organism evidence="3">
    <name type="scientific">Haemonchus placei</name>
    <name type="common">Barber's pole worm</name>
    <dbReference type="NCBI Taxonomy" id="6290"/>
    <lineage>
        <taxon>Eukaryota</taxon>
        <taxon>Metazoa</taxon>
        <taxon>Ecdysozoa</taxon>
        <taxon>Nematoda</taxon>
        <taxon>Chromadorea</taxon>
        <taxon>Rhabditida</taxon>
        <taxon>Rhabditina</taxon>
        <taxon>Rhabditomorpha</taxon>
        <taxon>Strongyloidea</taxon>
        <taxon>Trichostrongylidae</taxon>
        <taxon>Haemonchus</taxon>
    </lineage>
</organism>
<evidence type="ECO:0000313" key="2">
    <source>
        <dbReference type="Proteomes" id="UP000268014"/>
    </source>
</evidence>
<evidence type="ECO:0000313" key="3">
    <source>
        <dbReference type="WBParaSite" id="HPLM_0002008401-mRNA-1"/>
    </source>
</evidence>
<dbReference type="EMBL" id="UZAF01021835">
    <property type="protein sequence ID" value="VDO81276.1"/>
    <property type="molecule type" value="Genomic_DNA"/>
</dbReference>
<proteinExistence type="predicted"/>
<keyword evidence="2" id="KW-1185">Reference proteome</keyword>
<dbReference type="AlphaFoldDB" id="A0A0N4X6U2"/>
<sequence length="39" mass="4675">MPGCGKELLYRRRYGKLRLLDHVRTHWSKSIKLCKVCDN</sequence>
<reference evidence="1 2" key="2">
    <citation type="submission" date="2018-11" db="EMBL/GenBank/DDBJ databases">
        <authorList>
            <consortium name="Pathogen Informatics"/>
        </authorList>
    </citation>
    <scope>NUCLEOTIDE SEQUENCE [LARGE SCALE GENOMIC DNA]</scope>
    <source>
        <strain evidence="1 2">MHpl1</strain>
    </source>
</reference>
<dbReference type="Proteomes" id="UP000268014">
    <property type="component" value="Unassembled WGS sequence"/>
</dbReference>
<accession>A0A0N4X6U2</accession>